<keyword evidence="2" id="KW-1185">Reference proteome</keyword>
<sequence>MYWPAAMEVIRGRKRVAEWSETECRRTAMMRHVKRNSSDEVMTDRQKW</sequence>
<reference evidence="2" key="1">
    <citation type="journal article" date="2019" name="Int. J. Syst. Evol. Microbiol.">
        <title>The Global Catalogue of Microorganisms (GCM) 10K type strain sequencing project: providing services to taxonomists for standard genome sequencing and annotation.</title>
        <authorList>
            <consortium name="The Broad Institute Genomics Platform"/>
            <consortium name="The Broad Institute Genome Sequencing Center for Infectious Disease"/>
            <person name="Wu L."/>
            <person name="Ma J."/>
        </authorList>
    </citation>
    <scope>NUCLEOTIDE SEQUENCE [LARGE SCALE GENOMIC DNA]</scope>
    <source>
        <strain evidence="2">KCTC 52298</strain>
    </source>
</reference>
<dbReference type="Proteomes" id="UP001597440">
    <property type="component" value="Unassembled WGS sequence"/>
</dbReference>
<gene>
    <name evidence="1" type="ORF">ACFSQW_13730</name>
</gene>
<protein>
    <submittedName>
        <fullName evidence="1">Uncharacterized protein</fullName>
    </submittedName>
</protein>
<organism evidence="1 2">
    <name type="scientific">Sphingobacterium tabacisoli</name>
    <dbReference type="NCBI Taxonomy" id="2044855"/>
    <lineage>
        <taxon>Bacteria</taxon>
        <taxon>Pseudomonadati</taxon>
        <taxon>Bacteroidota</taxon>
        <taxon>Sphingobacteriia</taxon>
        <taxon>Sphingobacteriales</taxon>
        <taxon>Sphingobacteriaceae</taxon>
        <taxon>Sphingobacterium</taxon>
    </lineage>
</organism>
<name>A0ABW5L2R7_9SPHI</name>
<evidence type="ECO:0000313" key="2">
    <source>
        <dbReference type="Proteomes" id="UP001597440"/>
    </source>
</evidence>
<proteinExistence type="predicted"/>
<dbReference type="RefSeq" id="WP_210353786.1">
    <property type="nucleotide sequence ID" value="NZ_JAEQMU010000001.1"/>
</dbReference>
<comment type="caution">
    <text evidence="1">The sequence shown here is derived from an EMBL/GenBank/DDBJ whole genome shotgun (WGS) entry which is preliminary data.</text>
</comment>
<dbReference type="EMBL" id="JBHULD010000014">
    <property type="protein sequence ID" value="MFD2555461.1"/>
    <property type="molecule type" value="Genomic_DNA"/>
</dbReference>
<evidence type="ECO:0000313" key="1">
    <source>
        <dbReference type="EMBL" id="MFD2555461.1"/>
    </source>
</evidence>
<accession>A0ABW5L2R7</accession>